<evidence type="ECO:0000256" key="1">
    <source>
        <dbReference type="ARBA" id="ARBA00022741"/>
    </source>
</evidence>
<accession>A0ABD3N5J6</accession>
<dbReference type="InterPro" id="IPR003960">
    <property type="entry name" value="ATPase_AAA_CS"/>
</dbReference>
<dbReference type="AlphaFoldDB" id="A0ABD3N5J6"/>
<dbReference type="InterPro" id="IPR050168">
    <property type="entry name" value="AAA_ATPase_domain"/>
</dbReference>
<dbReference type="SUPFAM" id="SSF52540">
    <property type="entry name" value="P-loop containing nucleoside triphosphate hydrolases"/>
    <property type="match status" value="2"/>
</dbReference>
<keyword evidence="3" id="KW-0175">Coiled coil</keyword>
<proteinExistence type="predicted"/>
<evidence type="ECO:0000313" key="6">
    <source>
        <dbReference type="EMBL" id="KAL3771313.1"/>
    </source>
</evidence>
<comment type="caution">
    <text evidence="6">The sequence shown here is derived from an EMBL/GenBank/DDBJ whole genome shotgun (WGS) entry which is preliminary data.</text>
</comment>
<keyword evidence="7" id="KW-1185">Reference proteome</keyword>
<evidence type="ECO:0000259" key="5">
    <source>
        <dbReference type="SMART" id="SM00382"/>
    </source>
</evidence>
<dbReference type="FunFam" id="3.40.50.300:FF:001025">
    <property type="entry name" value="ATPase family, AAA domain-containing 2B"/>
    <property type="match status" value="1"/>
</dbReference>
<dbReference type="PANTHER" id="PTHR23077:SF117">
    <property type="entry name" value="AAA+ ATPASE DOMAIN-CONTAINING PROTEIN"/>
    <property type="match status" value="1"/>
</dbReference>
<feature type="domain" description="AAA+ ATPase" evidence="5">
    <location>
        <begin position="439"/>
        <end position="608"/>
    </location>
</feature>
<sequence>MDDSIIDIQTISHRNHGNNIDNDVRSPTTLSEIQSLFTSTTCYAIHNTINHEPGAHDNKLNDDDKQAFSAECIQFLQTVLSSWYSKQFLAHSPSGHFDTGMMSRANVHYLCQSVRARYHHRREQHSYRHCYCPCDDFNCIANVIVSELGLDADELNCPNIMDTMKSQQLQPSQESSSRFRNRWGLILVNRSSNPIMSGGKSLPSPIQEEQLPEPHYRKSTNLLVSLLSQYRKRPLTAITLCPSQTSSGRSNTILTDALLRACIKRLLVGKIVLHSEVPMNNNERTLSIRTRLIVSIPRKNPSSSRPLLEDDNTELFEFRVMCVQSTMGNQEDTNEHPTQFAILPSTKITFQLCEGDGQSLQNDNKQSIRQQQQQQSYSRASTEDVSQRNWSETLASSSRVAQNNVLMSSPHQHIVESLRSIMTIQSKNNAEDEDGRLPIPRSFILTGPPGVGKTFSVKKAISIANSWSLDPTRSNQTTGMSGPPVRLISLRGSELLASSGGSYANAARALKRQFDMARNICIDTSSHERVKAVIVFLDECDALVSSPVVAAMLAVLLDKMEGGIDMNHDSSGWDRVIVVAATNRVDAIPNFLRRPGRLEKEVVVSPPTAEERYELLKSMLGSSGCDAAHAVGEDGLQKVAEACVGYVAADLSALVRKAAMISIEKLFHDQNESTELSLIYRPMITANDLYSAMNDVGASCLRDASLSAPPKTTWNDIAGDAGGAKRALREALEWPRIYKNAFKALGLSPPRGVLLHGPPGCAKTTLARAAAGAAGVAFLSLSPADVYASSYVGEAEAVVRRAFDLARSAAPCVLFFDELDAVIGGDNIEGGGKNGNMSRGSSAEARVLSTFLNEMDGVDGSVEDGVLVLGATNRPSMLDAALLRPGRFDRVIYVPPPDEVGRKAILLMEFKKWHASLHAYSTPKDAMESSTCDSIPPTDTDYSFNLDMLASDEISGSMTGAELVGACRQAAVQVMQSILESSRDFDNKFSSEMVERNLQSLLSMLKAVLASKTPLLSNAAVLDEYTRFERDRKEK</sequence>
<dbReference type="InterPro" id="IPR003593">
    <property type="entry name" value="AAA+_ATPase"/>
</dbReference>
<keyword evidence="2" id="KW-0067">ATP-binding</keyword>
<evidence type="ECO:0000313" key="7">
    <source>
        <dbReference type="Proteomes" id="UP001530293"/>
    </source>
</evidence>
<feature type="domain" description="AAA+ ATPase" evidence="5">
    <location>
        <begin position="749"/>
        <end position="898"/>
    </location>
</feature>
<dbReference type="Pfam" id="PF00004">
    <property type="entry name" value="AAA"/>
    <property type="match status" value="2"/>
</dbReference>
<dbReference type="Proteomes" id="UP001530293">
    <property type="component" value="Unassembled WGS sequence"/>
</dbReference>
<dbReference type="InterPro" id="IPR041569">
    <property type="entry name" value="AAA_lid_3"/>
</dbReference>
<dbReference type="PROSITE" id="PS00674">
    <property type="entry name" value="AAA"/>
    <property type="match status" value="1"/>
</dbReference>
<evidence type="ECO:0000256" key="3">
    <source>
        <dbReference type="ARBA" id="ARBA00023054"/>
    </source>
</evidence>
<name>A0ABD3N5J6_9STRA</name>
<dbReference type="InterPro" id="IPR003959">
    <property type="entry name" value="ATPase_AAA_core"/>
</dbReference>
<keyword evidence="1" id="KW-0547">Nucleotide-binding</keyword>
<feature type="region of interest" description="Disordered" evidence="4">
    <location>
        <begin position="359"/>
        <end position="390"/>
    </location>
</feature>
<dbReference type="Gene3D" id="3.40.50.300">
    <property type="entry name" value="P-loop containing nucleotide triphosphate hydrolases"/>
    <property type="match status" value="2"/>
</dbReference>
<feature type="compositionally biased region" description="Polar residues" evidence="4">
    <location>
        <begin position="359"/>
        <end position="369"/>
    </location>
</feature>
<dbReference type="Pfam" id="PF17862">
    <property type="entry name" value="AAA_lid_3"/>
    <property type="match status" value="1"/>
</dbReference>
<dbReference type="GO" id="GO:0005524">
    <property type="term" value="F:ATP binding"/>
    <property type="evidence" value="ECO:0007669"/>
    <property type="project" value="UniProtKB-KW"/>
</dbReference>
<gene>
    <name evidence="6" type="ORF">ACHAWU_005781</name>
</gene>
<dbReference type="InterPro" id="IPR027417">
    <property type="entry name" value="P-loop_NTPase"/>
</dbReference>
<organism evidence="6 7">
    <name type="scientific">Discostella pseudostelligera</name>
    <dbReference type="NCBI Taxonomy" id="259834"/>
    <lineage>
        <taxon>Eukaryota</taxon>
        <taxon>Sar</taxon>
        <taxon>Stramenopiles</taxon>
        <taxon>Ochrophyta</taxon>
        <taxon>Bacillariophyta</taxon>
        <taxon>Coscinodiscophyceae</taxon>
        <taxon>Thalassiosirophycidae</taxon>
        <taxon>Stephanodiscales</taxon>
        <taxon>Stephanodiscaceae</taxon>
        <taxon>Discostella</taxon>
    </lineage>
</organism>
<dbReference type="Gene3D" id="1.10.8.60">
    <property type="match status" value="2"/>
</dbReference>
<reference evidence="6 7" key="1">
    <citation type="submission" date="2024-10" db="EMBL/GenBank/DDBJ databases">
        <title>Updated reference genomes for cyclostephanoid diatoms.</title>
        <authorList>
            <person name="Roberts W.R."/>
            <person name="Alverson A.J."/>
        </authorList>
    </citation>
    <scope>NUCLEOTIDE SEQUENCE [LARGE SCALE GENOMIC DNA]</scope>
    <source>
        <strain evidence="6 7">AJA232-27</strain>
    </source>
</reference>
<protein>
    <recommendedName>
        <fullName evidence="5">AAA+ ATPase domain-containing protein</fullName>
    </recommendedName>
</protein>
<evidence type="ECO:0000256" key="4">
    <source>
        <dbReference type="SAM" id="MobiDB-lite"/>
    </source>
</evidence>
<dbReference type="EMBL" id="JALLBG020000025">
    <property type="protein sequence ID" value="KAL3771313.1"/>
    <property type="molecule type" value="Genomic_DNA"/>
</dbReference>
<dbReference type="SMART" id="SM00382">
    <property type="entry name" value="AAA"/>
    <property type="match status" value="2"/>
</dbReference>
<evidence type="ECO:0000256" key="2">
    <source>
        <dbReference type="ARBA" id="ARBA00022840"/>
    </source>
</evidence>
<dbReference type="PANTHER" id="PTHR23077">
    <property type="entry name" value="AAA-FAMILY ATPASE"/>
    <property type="match status" value="1"/>
</dbReference>